<dbReference type="Proteomes" id="UP000183208">
    <property type="component" value="Unassembled WGS sequence"/>
</dbReference>
<dbReference type="OrthoDB" id="7960860at2"/>
<organism evidence="1 2">
    <name type="scientific">Bradyrhizobium lablabi</name>
    <dbReference type="NCBI Taxonomy" id="722472"/>
    <lineage>
        <taxon>Bacteria</taxon>
        <taxon>Pseudomonadati</taxon>
        <taxon>Pseudomonadota</taxon>
        <taxon>Alphaproteobacteria</taxon>
        <taxon>Hyphomicrobiales</taxon>
        <taxon>Nitrobacteraceae</taxon>
        <taxon>Bradyrhizobium</taxon>
    </lineage>
</organism>
<dbReference type="RefSeq" id="WP_074818608.1">
    <property type="nucleotide sequence ID" value="NZ_FNTI01000001.1"/>
</dbReference>
<reference evidence="1 2" key="1">
    <citation type="submission" date="2016-10" db="EMBL/GenBank/DDBJ databases">
        <authorList>
            <person name="de Groot N.N."/>
        </authorList>
    </citation>
    <scope>NUCLEOTIDE SEQUENCE [LARGE SCALE GENOMIC DNA]</scope>
    <source>
        <strain evidence="1 2">GAS522</strain>
    </source>
</reference>
<name>A0A1M6VZ18_9BRAD</name>
<protein>
    <submittedName>
        <fullName evidence="1">Uncharacterized protein</fullName>
    </submittedName>
</protein>
<evidence type="ECO:0000313" key="1">
    <source>
        <dbReference type="EMBL" id="SEC73709.1"/>
    </source>
</evidence>
<dbReference type="EMBL" id="FNTI01000001">
    <property type="protein sequence ID" value="SEC73709.1"/>
    <property type="molecule type" value="Genomic_DNA"/>
</dbReference>
<evidence type="ECO:0000313" key="2">
    <source>
        <dbReference type="Proteomes" id="UP000183208"/>
    </source>
</evidence>
<sequence length="105" mass="11996">MLIHLPIIILTSLHPIAVADAVPQFDVVRECRVEGGTKETEQRCAQDEMQARDQLHAEWIQFSPSAKLQCIRETSIDDSASYVEFLTCLQMERDVRIEREAKAPQ</sequence>
<gene>
    <name evidence="1" type="ORF">SAMN05444171_2144</name>
</gene>
<proteinExistence type="predicted"/>
<dbReference type="AlphaFoldDB" id="A0A1M6VZ18"/>
<accession>A0A1M6VZ18</accession>